<evidence type="ECO:0000313" key="1">
    <source>
        <dbReference type="EMBL" id="TKV94490.1"/>
    </source>
</evidence>
<organism evidence="1 2">
    <name type="scientific">Setaria viridis</name>
    <name type="common">Green bristlegrass</name>
    <name type="synonym">Setaria italica subsp. viridis</name>
    <dbReference type="NCBI Taxonomy" id="4556"/>
    <lineage>
        <taxon>Eukaryota</taxon>
        <taxon>Viridiplantae</taxon>
        <taxon>Streptophyta</taxon>
        <taxon>Embryophyta</taxon>
        <taxon>Tracheophyta</taxon>
        <taxon>Spermatophyta</taxon>
        <taxon>Magnoliopsida</taxon>
        <taxon>Liliopsida</taxon>
        <taxon>Poales</taxon>
        <taxon>Poaceae</taxon>
        <taxon>PACMAD clade</taxon>
        <taxon>Panicoideae</taxon>
        <taxon>Panicodae</taxon>
        <taxon>Paniceae</taxon>
        <taxon>Cenchrinae</taxon>
        <taxon>Setaria</taxon>
    </lineage>
</organism>
<protein>
    <recommendedName>
        <fullName evidence="3">Rx N-terminal domain-containing protein</fullName>
    </recommendedName>
</protein>
<dbReference type="OMA" id="YTVICAN"/>
<dbReference type="PANTHER" id="PTHR33377:SF62">
    <property type="entry name" value="OS10G0133166 PROTEIN"/>
    <property type="match status" value="1"/>
</dbReference>
<proteinExistence type="predicted"/>
<dbReference type="PANTHER" id="PTHR33377">
    <property type="entry name" value="OS10G0134700 PROTEIN-RELATED"/>
    <property type="match status" value="1"/>
</dbReference>
<evidence type="ECO:0000313" key="2">
    <source>
        <dbReference type="Proteomes" id="UP000298652"/>
    </source>
</evidence>
<dbReference type="InterPro" id="IPR027417">
    <property type="entry name" value="P-loop_NTPase"/>
</dbReference>
<dbReference type="EMBL" id="CM016560">
    <property type="protein sequence ID" value="TKV94490.1"/>
    <property type="molecule type" value="Genomic_DNA"/>
</dbReference>
<dbReference type="Proteomes" id="UP000298652">
    <property type="component" value="Chromosome 9"/>
</dbReference>
<gene>
    <name evidence="1" type="ORF">SEVIR_9G298800v2</name>
</gene>
<dbReference type="Gramene" id="TKV94490">
    <property type="protein sequence ID" value="TKV94490"/>
    <property type="gene ID" value="SEVIR_9G298800v2"/>
</dbReference>
<keyword evidence="2" id="KW-1185">Reference proteome</keyword>
<reference evidence="1" key="1">
    <citation type="submission" date="2019-03" db="EMBL/GenBank/DDBJ databases">
        <title>WGS assembly of Setaria viridis.</title>
        <authorList>
            <person name="Huang P."/>
            <person name="Jenkins J."/>
            <person name="Grimwood J."/>
            <person name="Barry K."/>
            <person name="Healey A."/>
            <person name="Mamidi S."/>
            <person name="Sreedasyam A."/>
            <person name="Shu S."/>
            <person name="Feldman M."/>
            <person name="Wu J."/>
            <person name="Yu Y."/>
            <person name="Chen C."/>
            <person name="Johnson J."/>
            <person name="Rokhsar D."/>
            <person name="Baxter I."/>
            <person name="Schmutz J."/>
            <person name="Brutnell T."/>
            <person name="Kellogg E."/>
        </authorList>
    </citation>
    <scope>NUCLEOTIDE SEQUENCE [LARGE SCALE GENOMIC DNA]</scope>
</reference>
<name>A0A4U6SZF4_SETVI</name>
<dbReference type="SUPFAM" id="SSF52540">
    <property type="entry name" value="P-loop containing nucleoside triphosphate hydrolases"/>
    <property type="match status" value="1"/>
</dbReference>
<evidence type="ECO:0008006" key="3">
    <source>
        <dbReference type="Google" id="ProtNLM"/>
    </source>
</evidence>
<dbReference type="AlphaFoldDB" id="A0A4U6SZF4"/>
<sequence length="391" mass="43760">MEIYRVSNLAECRVDVCRVSAKLSFAECIIYAECLQCLKGNLEKLQHLLLRAHTIVEEAEGQLKTLTEAMFRGYVTPVTNITEFVVLLTGCKRMFHSPYSSYIYIDNFMFGRQVEKQQVINILLQDNPSRAPTVLPIIGGCRVGKKTLVGNICSDDRIRSYYSSILHFSGDDIKKIGHKSFKCVRTLVTTEFVSDVCNKEWIKFYSLVALTGKGSKVIIISRLEKLIRFGTVNPIRMNSLSREEYSYLFKVLAFGSANPMDHPGLGLVGKELATVGSLIMLNVYASVLKNNMNISFWTGVLELFRHPKTLLEKDGSSVDVTGFSLSSLSKGGLPQMSFGDIITGSKILPTKFQLVWESRLPPYTVICANCTAEMPPNNHPPSPYSRQKVVL</sequence>
<accession>A0A4U6SZF4</accession>